<accession>A0A6G7Y674</accession>
<protein>
    <submittedName>
        <fullName evidence="1">Uncharacterized protein</fullName>
    </submittedName>
</protein>
<dbReference type="AlphaFoldDB" id="A0A6G7Y674"/>
<sequence length="134" mass="13295">MWPLVAAAAAGLLLGALVTWVALVPGGLAAPPPASPNPRPASALVTGTGERVGSVDRTALESGDVLVITVQARPGASYECVLVIGDGSRVSGGVWTLGDYGPGSAIWVVPTGGATVRGVELVAPSGTVWSRAEL</sequence>
<evidence type="ECO:0000313" key="1">
    <source>
        <dbReference type="EMBL" id="QIK72283.1"/>
    </source>
</evidence>
<dbReference type="RefSeq" id="WP_166233359.1">
    <property type="nucleotide sequence ID" value="NZ_CP049865.1"/>
</dbReference>
<proteinExistence type="predicted"/>
<gene>
    <name evidence="1" type="ORF">G7070_08390</name>
</gene>
<evidence type="ECO:0000313" key="2">
    <source>
        <dbReference type="Proteomes" id="UP000501058"/>
    </source>
</evidence>
<dbReference type="EMBL" id="CP049865">
    <property type="protein sequence ID" value="QIK72283.1"/>
    <property type="molecule type" value="Genomic_DNA"/>
</dbReference>
<keyword evidence="2" id="KW-1185">Reference proteome</keyword>
<dbReference type="Proteomes" id="UP000501058">
    <property type="component" value="Chromosome"/>
</dbReference>
<dbReference type="KEGG" id="prv:G7070_08390"/>
<organism evidence="1 2">
    <name type="scientific">Propioniciclava coleopterorum</name>
    <dbReference type="NCBI Taxonomy" id="2714937"/>
    <lineage>
        <taxon>Bacteria</taxon>
        <taxon>Bacillati</taxon>
        <taxon>Actinomycetota</taxon>
        <taxon>Actinomycetes</taxon>
        <taxon>Propionibacteriales</taxon>
        <taxon>Propionibacteriaceae</taxon>
        <taxon>Propioniciclava</taxon>
    </lineage>
</organism>
<name>A0A6G7Y674_9ACTN</name>
<reference evidence="1 2" key="1">
    <citation type="submission" date="2020-03" db="EMBL/GenBank/DDBJ databases">
        <title>Propioniciclava sp. nov., isolated from Hydrophilus acuminatus.</title>
        <authorList>
            <person name="Hyun D.-W."/>
            <person name="Bae J.-W."/>
        </authorList>
    </citation>
    <scope>NUCLEOTIDE SEQUENCE [LARGE SCALE GENOMIC DNA]</scope>
    <source>
        <strain evidence="1 2">HDW11</strain>
    </source>
</reference>